<dbReference type="RefSeq" id="WP_076602197.1">
    <property type="nucleotide sequence ID" value="NZ_FTMD01000006.1"/>
</dbReference>
<dbReference type="PANTHER" id="PTHR12788">
    <property type="entry name" value="PROTEIN-TYROSINE SULFOTRANSFERASE 2"/>
    <property type="match status" value="1"/>
</dbReference>
<dbReference type="STRING" id="34027.SAMN05421829_106201"/>
<organism evidence="2 3">
    <name type="scientific">Aromatoleum tolulyticum</name>
    <dbReference type="NCBI Taxonomy" id="34027"/>
    <lineage>
        <taxon>Bacteria</taxon>
        <taxon>Pseudomonadati</taxon>
        <taxon>Pseudomonadota</taxon>
        <taxon>Betaproteobacteria</taxon>
        <taxon>Rhodocyclales</taxon>
        <taxon>Rhodocyclaceae</taxon>
        <taxon>Aromatoleum</taxon>
    </lineage>
</organism>
<dbReference type="SUPFAM" id="SSF52540">
    <property type="entry name" value="P-loop containing nucleoside triphosphate hydrolases"/>
    <property type="match status" value="1"/>
</dbReference>
<dbReference type="PANTHER" id="PTHR12788:SF10">
    <property type="entry name" value="PROTEIN-TYROSINE SULFOTRANSFERASE"/>
    <property type="match status" value="1"/>
</dbReference>
<sequence length="320" mass="36528">MPLPHLSSLPKLLDREVRDKNLRLLGWRAKEFAWSVLRPAMPDPVFIIGCSRSGTTVTFQTIAASGQFLHFDYEIPQFWNSLYGPLNNGWKSEAAGAEDARPEHRDRALAHFYARLGAGPVLDKTCINTLRVAYLHTLFPQAKFVFIQRDGRDNVSSMIDGWRLGRVDGGFGLERNFGPSPVPVAINGGEFHEWHFFIPPGWRDYNTARLEEVCAWQWVTANRLALDASRAIPPAQWIRLRYEDLFERPVEMFREAFARLDIPFDEPMQARCASLTSRPTSIVKGAPCPQKWKEHNPAAIERILPLITPLMREMGYDPND</sequence>
<evidence type="ECO:0000313" key="3">
    <source>
        <dbReference type="Proteomes" id="UP000186819"/>
    </source>
</evidence>
<dbReference type="Pfam" id="PF13469">
    <property type="entry name" value="Sulfotransfer_3"/>
    <property type="match status" value="2"/>
</dbReference>
<dbReference type="Proteomes" id="UP000186819">
    <property type="component" value="Unassembled WGS sequence"/>
</dbReference>
<dbReference type="OrthoDB" id="1441538at2"/>
<dbReference type="AlphaFoldDB" id="A0A1N6V9D5"/>
<accession>A0A1N6V9D5</accession>
<dbReference type="Gene3D" id="3.40.50.300">
    <property type="entry name" value="P-loop containing nucleotide triphosphate hydrolases"/>
    <property type="match status" value="1"/>
</dbReference>
<reference evidence="3" key="1">
    <citation type="submission" date="2017-01" db="EMBL/GenBank/DDBJ databases">
        <authorList>
            <person name="Varghese N."/>
            <person name="Submissions S."/>
        </authorList>
    </citation>
    <scope>NUCLEOTIDE SEQUENCE [LARGE SCALE GENOMIC DNA]</scope>
    <source>
        <strain evidence="3">ATCC 51758</strain>
    </source>
</reference>
<dbReference type="GO" id="GO:0008476">
    <property type="term" value="F:protein-tyrosine sulfotransferase activity"/>
    <property type="evidence" value="ECO:0007669"/>
    <property type="project" value="InterPro"/>
</dbReference>
<dbReference type="InterPro" id="IPR027417">
    <property type="entry name" value="P-loop_NTPase"/>
</dbReference>
<name>A0A1N6V9D5_9RHOO</name>
<proteinExistence type="predicted"/>
<evidence type="ECO:0000313" key="2">
    <source>
        <dbReference type="EMBL" id="SIQ74445.1"/>
    </source>
</evidence>
<gene>
    <name evidence="2" type="ORF">SAMN05421829_106201</name>
</gene>
<dbReference type="InterPro" id="IPR026634">
    <property type="entry name" value="TPST-like"/>
</dbReference>
<evidence type="ECO:0000256" key="1">
    <source>
        <dbReference type="ARBA" id="ARBA00022679"/>
    </source>
</evidence>
<dbReference type="EMBL" id="FTMD01000006">
    <property type="protein sequence ID" value="SIQ74445.1"/>
    <property type="molecule type" value="Genomic_DNA"/>
</dbReference>
<keyword evidence="1 2" id="KW-0808">Transferase</keyword>
<protein>
    <submittedName>
        <fullName evidence="2">Sulfotransferase family protein</fullName>
    </submittedName>
</protein>
<keyword evidence="3" id="KW-1185">Reference proteome</keyword>